<organism evidence="2 3">
    <name type="scientific">Phytophthora aleatoria</name>
    <dbReference type="NCBI Taxonomy" id="2496075"/>
    <lineage>
        <taxon>Eukaryota</taxon>
        <taxon>Sar</taxon>
        <taxon>Stramenopiles</taxon>
        <taxon>Oomycota</taxon>
        <taxon>Peronosporomycetes</taxon>
        <taxon>Peronosporales</taxon>
        <taxon>Peronosporaceae</taxon>
        <taxon>Phytophthora</taxon>
    </lineage>
</organism>
<evidence type="ECO:0000313" key="2">
    <source>
        <dbReference type="EMBL" id="KAG6955985.1"/>
    </source>
</evidence>
<feature type="transmembrane region" description="Helical" evidence="1">
    <location>
        <begin position="52"/>
        <end position="69"/>
    </location>
</feature>
<keyword evidence="1" id="KW-0812">Transmembrane</keyword>
<proteinExistence type="predicted"/>
<accession>A0A8J5J435</accession>
<gene>
    <name evidence="2" type="ORF">JG688_00011639</name>
</gene>
<dbReference type="AlphaFoldDB" id="A0A8J5J435"/>
<keyword evidence="3" id="KW-1185">Reference proteome</keyword>
<sequence>MCRAGNSVSIRYEHLEWDEDSLAILSGHMKNDQEGDRQRDPRHIFANPMEPDICLILSVAIYFAVVGFSKTSL</sequence>
<evidence type="ECO:0000313" key="3">
    <source>
        <dbReference type="Proteomes" id="UP000709295"/>
    </source>
</evidence>
<protein>
    <submittedName>
        <fullName evidence="2">Uncharacterized protein</fullName>
    </submittedName>
</protein>
<keyword evidence="1" id="KW-1133">Transmembrane helix</keyword>
<keyword evidence="1" id="KW-0472">Membrane</keyword>
<comment type="caution">
    <text evidence="2">The sequence shown here is derived from an EMBL/GenBank/DDBJ whole genome shotgun (WGS) entry which is preliminary data.</text>
</comment>
<dbReference type="EMBL" id="JAENGY010000833">
    <property type="protein sequence ID" value="KAG6955985.1"/>
    <property type="molecule type" value="Genomic_DNA"/>
</dbReference>
<feature type="non-terminal residue" evidence="2">
    <location>
        <position position="73"/>
    </location>
</feature>
<reference evidence="2" key="1">
    <citation type="submission" date="2021-01" db="EMBL/GenBank/DDBJ databases">
        <title>Phytophthora aleatoria, a newly-described species from Pinus radiata is distinct from Phytophthora cactorum isolates based on comparative genomics.</title>
        <authorList>
            <person name="Mcdougal R."/>
            <person name="Panda P."/>
            <person name="Williams N."/>
            <person name="Studholme D.J."/>
        </authorList>
    </citation>
    <scope>NUCLEOTIDE SEQUENCE</scope>
    <source>
        <strain evidence="2">NZFS 4037</strain>
    </source>
</reference>
<name>A0A8J5J435_9STRA</name>
<dbReference type="Proteomes" id="UP000709295">
    <property type="component" value="Unassembled WGS sequence"/>
</dbReference>
<evidence type="ECO:0000256" key="1">
    <source>
        <dbReference type="SAM" id="Phobius"/>
    </source>
</evidence>